<dbReference type="Pfam" id="PF00075">
    <property type="entry name" value="RNase_H"/>
    <property type="match status" value="1"/>
</dbReference>
<dbReference type="InterPro" id="IPR036397">
    <property type="entry name" value="RNaseH_sf"/>
</dbReference>
<evidence type="ECO:0000313" key="6">
    <source>
        <dbReference type="Proteomes" id="UP001652582"/>
    </source>
</evidence>
<evidence type="ECO:0000313" key="7">
    <source>
        <dbReference type="RefSeq" id="XP_052738111.1"/>
    </source>
</evidence>
<dbReference type="Pfam" id="PF14529">
    <property type="entry name" value="Exo_endo_phos_2"/>
    <property type="match status" value="1"/>
</dbReference>
<dbReference type="CDD" id="cd09276">
    <property type="entry name" value="Rnase_HI_RT_non_LTR"/>
    <property type="match status" value="1"/>
</dbReference>
<proteinExistence type="predicted"/>
<protein>
    <submittedName>
        <fullName evidence="7">Uncharacterized protein LOC112051903</fullName>
    </submittedName>
</protein>
<feature type="compositionally biased region" description="Low complexity" evidence="2">
    <location>
        <begin position="14"/>
        <end position="32"/>
    </location>
</feature>
<keyword evidence="1" id="KW-0175">Coiled coil</keyword>
<evidence type="ECO:0000256" key="1">
    <source>
        <dbReference type="SAM" id="Coils"/>
    </source>
</evidence>
<dbReference type="InterPro" id="IPR000477">
    <property type="entry name" value="RT_dom"/>
</dbReference>
<keyword evidence="6" id="KW-1185">Reference proteome</keyword>
<dbReference type="Gene3D" id="3.30.420.10">
    <property type="entry name" value="Ribonuclease H-like superfamily/Ribonuclease H"/>
    <property type="match status" value="1"/>
</dbReference>
<feature type="region of interest" description="Disordered" evidence="2">
    <location>
        <begin position="1864"/>
        <end position="1885"/>
    </location>
</feature>
<dbReference type="CDD" id="cd01650">
    <property type="entry name" value="RT_nLTR_like"/>
    <property type="match status" value="1"/>
</dbReference>
<dbReference type="InterPro" id="IPR027417">
    <property type="entry name" value="P-loop_NTPase"/>
</dbReference>
<feature type="domain" description="(+)RNA virus helicase C-terminal" evidence="5">
    <location>
        <begin position="2300"/>
        <end position="2616"/>
    </location>
</feature>
<feature type="coiled-coil region" evidence="1">
    <location>
        <begin position="302"/>
        <end position="329"/>
    </location>
</feature>
<dbReference type="Gene3D" id="3.40.50.300">
    <property type="entry name" value="P-loop containing nucleotide triphosphate hydrolases"/>
    <property type="match status" value="2"/>
</dbReference>
<evidence type="ECO:0000259" key="5">
    <source>
        <dbReference type="PROSITE" id="PS51657"/>
    </source>
</evidence>
<dbReference type="PANTHER" id="PTHR33481">
    <property type="entry name" value="REVERSE TRANSCRIPTASE"/>
    <property type="match status" value="1"/>
</dbReference>
<reference evidence="6" key="1">
    <citation type="submission" date="2025-05" db="UniProtKB">
        <authorList>
            <consortium name="RefSeq"/>
        </authorList>
    </citation>
    <scope>NUCLEOTIDE SEQUENCE [LARGE SCALE GENOMIC DNA]</scope>
</reference>
<dbReference type="InterPro" id="IPR043502">
    <property type="entry name" value="DNA/RNA_pol_sf"/>
</dbReference>
<dbReference type="PROSITE" id="PS50879">
    <property type="entry name" value="RNASE_H_1"/>
    <property type="match status" value="1"/>
</dbReference>
<dbReference type="GeneID" id="112051903"/>
<dbReference type="InterPro" id="IPR027351">
    <property type="entry name" value="(+)RNA_virus_helicase_core_dom"/>
</dbReference>
<dbReference type="Pfam" id="PF00078">
    <property type="entry name" value="RVT_1"/>
    <property type="match status" value="1"/>
</dbReference>
<dbReference type="Pfam" id="PF01443">
    <property type="entry name" value="Viral_helicase1"/>
    <property type="match status" value="1"/>
</dbReference>
<dbReference type="Proteomes" id="UP001652582">
    <property type="component" value="Chromosome 1"/>
</dbReference>
<dbReference type="PANTHER" id="PTHR33481:SF1">
    <property type="entry name" value="ENDONUCLEASE_EXONUCLEASE_PHOSPHATASE DOMAIN-CONTAINING PROTEIN-RELATED"/>
    <property type="match status" value="1"/>
</dbReference>
<organism evidence="6 7">
    <name type="scientific">Bicyclus anynana</name>
    <name type="common">Squinting bush brown butterfly</name>
    <dbReference type="NCBI Taxonomy" id="110368"/>
    <lineage>
        <taxon>Eukaryota</taxon>
        <taxon>Metazoa</taxon>
        <taxon>Ecdysozoa</taxon>
        <taxon>Arthropoda</taxon>
        <taxon>Hexapoda</taxon>
        <taxon>Insecta</taxon>
        <taxon>Pterygota</taxon>
        <taxon>Neoptera</taxon>
        <taxon>Endopterygota</taxon>
        <taxon>Lepidoptera</taxon>
        <taxon>Glossata</taxon>
        <taxon>Ditrysia</taxon>
        <taxon>Papilionoidea</taxon>
        <taxon>Nymphalidae</taxon>
        <taxon>Satyrinae</taxon>
        <taxon>Satyrini</taxon>
        <taxon>Mycalesina</taxon>
        <taxon>Bicyclus</taxon>
    </lineage>
</organism>
<dbReference type="InterPro" id="IPR002156">
    <property type="entry name" value="RNaseH_domain"/>
</dbReference>
<gene>
    <name evidence="7" type="primary">LOC112051903</name>
</gene>
<feature type="region of interest" description="Disordered" evidence="2">
    <location>
        <begin position="2141"/>
        <end position="2174"/>
    </location>
</feature>
<feature type="domain" description="Reverse transcriptase" evidence="3">
    <location>
        <begin position="1137"/>
        <end position="1406"/>
    </location>
</feature>
<dbReference type="SUPFAM" id="SSF56219">
    <property type="entry name" value="DNase I-like"/>
    <property type="match status" value="1"/>
</dbReference>
<feature type="compositionally biased region" description="Low complexity" evidence="2">
    <location>
        <begin position="58"/>
        <end position="69"/>
    </location>
</feature>
<feature type="compositionally biased region" description="Polar residues" evidence="2">
    <location>
        <begin position="1"/>
        <end position="13"/>
    </location>
</feature>
<dbReference type="PROSITE" id="PS51657">
    <property type="entry name" value="PSRV_HELICASE"/>
    <property type="match status" value="1"/>
</dbReference>
<accession>A0ABM3LG98</accession>
<dbReference type="InterPro" id="IPR012337">
    <property type="entry name" value="RNaseH-like_sf"/>
</dbReference>
<dbReference type="SUPFAM" id="SSF53098">
    <property type="entry name" value="Ribonuclease H-like"/>
    <property type="match status" value="1"/>
</dbReference>
<evidence type="ECO:0000256" key="2">
    <source>
        <dbReference type="SAM" id="MobiDB-lite"/>
    </source>
</evidence>
<evidence type="ECO:0000259" key="3">
    <source>
        <dbReference type="PROSITE" id="PS50878"/>
    </source>
</evidence>
<evidence type="ECO:0000259" key="4">
    <source>
        <dbReference type="PROSITE" id="PS50879"/>
    </source>
</evidence>
<dbReference type="PROSITE" id="PS50878">
    <property type="entry name" value="RT_POL"/>
    <property type="match status" value="1"/>
</dbReference>
<dbReference type="InterPro" id="IPR036691">
    <property type="entry name" value="Endo/exonu/phosph_ase_sf"/>
</dbReference>
<feature type="compositionally biased region" description="Polar residues" evidence="2">
    <location>
        <begin position="77"/>
        <end position="87"/>
    </location>
</feature>
<dbReference type="SUPFAM" id="SSF52540">
    <property type="entry name" value="P-loop containing nucleoside triphosphate hydrolases"/>
    <property type="match status" value="2"/>
</dbReference>
<reference evidence="7" key="2">
    <citation type="submission" date="2025-08" db="UniProtKB">
        <authorList>
            <consortium name="RefSeq"/>
        </authorList>
    </citation>
    <scope>IDENTIFICATION</scope>
</reference>
<sequence>MSMSVKGKTTPSEVATAPSTSSSRSVNSVKSAPLSMEQVSQKAKKNRPTKSLRERVLVRSASRRSSLSEDTQEKDLSSQLENAPTETVTERVSAWVSEDKPPQQVESDEESSDCSSVSEALQGRKSLIHFTSRRTGVEMDLASKQANDMLLKGKDALEAAGNMKRECKQTALECLQCLYETVLSLSDSRARHKYNLEKERQRHAQELVRVERAHNKLITGTLSNITNQISQLHTQTVKNSEETNAIRSWLGHETAEPYRQIKHISQRMVHLENAIGKVALQKWENPNEKKAKGDHELTDNNQARITTQLDQLSKQLDELRRGLDRIANDTGRILKDETKTRNSEVLEIHRAETGKGLTEVKEAIEKAESKICQTIAKAPVASATSPAVQGENLERHLQPITERLEAVSSELRTMRETRSKTPPPMTSLGAELALAELAKATAPAQPTYAQMARKPRIPQPNHTLIVSSTDPQKSGENVIDTIREALDCRNSGARVDRIRKGRNQKVILSCNSKDDLKLVKNKIQHGQSLKVEEAKTNNPLARVRDVLAYHTDAEIVETIKKQNDHLLVGLSAKDIAIRVRYRKKARNALECHPVLELSPEVHKRFLEAGKIYVGLQRRPIVDQSPLQGPELHIAKGASSIKIIQANLQRSKLATSELLETAHKRGVLIALIQEPYVGKTGLLKQHPGTQVIQCTLNRQKPVKAAIIVFGDKLEVIHDPQIVTETEAAVLLKAGPMRLGLISVYYEGDQEIEPYMARTQSVCQRLKTGNLIIGGDVNAKSHWWGWSSEDERGADYVAFLNDMDFHIINTGDTPTFEVYRRGKLCSSIVDVTACSLPLLGKIENWRVDRSITSADHNGVTFTLRLESELKPLKPITTRRYNTRKAAWSEFATHFRNSILEKNITPQAVEDSKSPEELEAIVSAYVTAIQEACDHAIPVMGSWKGSPTPPWWSGKLNQLKAQTLRAKRKIRNAAPSRRDRVIEEYIKIKEKYAEEANKAQTESWKEFCTTQKKESMWDGVYRVIRKTTRRPEDMLLRNAEGNTLSPEESAELLAKTFYPDDKETTDKPYHRQLREWMANNHKTLLRSLPEDDPSFTLAELESVLKAMNPKKAPGPDGLTADICTRAIACNRELFMSIANKCLSLQYFPGQWKVAHVIILRKPGKEDYTHPKSYRPIGLLSILGKIVEKLMIGRLQWHTLPAINRAQYGFMPQRGTEDSLYDLVNHIKSEVGNKKIVLLISLDIEGAFDNAWWPALKNKLIEMKCPRNLYAMVCSYLTDRKIRVNYARAAAERKTTKGCVQGSIGGPTFWNLILDSLLNKLTGEGVYSQAFADDVVLVFSGHEMAVIEETANNTLAGVVRWGKRNKLHFAAHKTNAMIITRKLKYDLPILHMSQNRLQLVKEIKLLGLIIDHKLTFEPHVKAIRKKTAEIYKQLACAARVTWGLNSEITRTIYVAVIEPIVLYAASVWYPATELQMIRDLLNGLQRGYAQKICRAYRTVSLTSALVLSGLLPLDIRVQEAAQLYLAKKGKSKDFLPPGREMEQWVHYLDQPHPSTLTETNYEILETLDEETINSHHVTGPIIYTDGSKIDGKVGAALTWWENGAETKFQQFKLDPACTVFQAELYALHKAVLLAKRSDAPQVNIMSDSRSSLELLENPKTKHQIARIIKDNIIKIVKANRKLRLFWIRAHIGTPGNERADELAKIAAANTNTSPHYTKIPLSYVKRKIREESVRKWQDRYLTSETGQITKIFFPDVGMAYALVRKIGVNYLLCQAFTGHGGFAQYLCRFKLKDSPGCECDNDIEETIEHVILDCPRFGAARMRAETRMDTVFTLHNLHTLLADPRKRDHLISYLEEVTRITTRRNRTLTATQLGDQDSNKTAQDSNNTPRVEVRKLPITQLLNLGSKGEPGIRIRGVALYMDDNAESLGISFCNADASGRVVISPGLAALLNGSTSKNTMKRSRYREMPETSVAGVPCKVVRAKNKVIVLFRWDYPDTPFARAGMMLKEVSQVETATPKCISVDAMVVGYTKGTIEDYVGCLDASKRHEVVIYENRGEDLSFLKTRKPKPMEAPPAQFVAPEAPSGSEKLQQKRAHKEDNTKTPSTGSLKSSLKLAVNKLARATQRISGDITTIRVEKAIQTFTTNKQQQTTKPAITETPRSSRTRADKGEIVPPALRNPRGPLDHIINAFVEFLAITKADQTVAQNTCQQILQAWEMDNTGLLKVRLEAAEASLYDNNTQKNILGIESGDHMKAYSATYGLVDRIEEESRMSGSPPPQKFKVPQDDPVVVIARCTRIMLNEKIQERAKTIAGNNDELLELWDVPIFTWVNGVPGCGKTTWIVNNFDPVSDVVTTTTTEAAKDLRERLTPKVGKDAKIKVRTMASILANGLSEPTRSKCKRLIVDEALMNHFGAIIMATKLVGADETLLIGDKNQLPYIDRNNLFQIRYNRPNTVARVNKELLCTHRNPMDVAYALSEVYEGIYSSKSRAKSLELRNYTGSRIPKDTDNTLYLTHTQGEKETLKAEGYGSGKDSRVNTIHEAQGATFEEVIIVRTTSKKIELHDSVSHAVVAVSRHTSSCTYYSDDKSDAIAYFISKAMSATTAEIREHNIKMAIKNGDETVLSANLTQKHM</sequence>
<dbReference type="RefSeq" id="XP_052738111.1">
    <property type="nucleotide sequence ID" value="XM_052882151.1"/>
</dbReference>
<dbReference type="SUPFAM" id="SSF56672">
    <property type="entry name" value="DNA/RNA polymerases"/>
    <property type="match status" value="1"/>
</dbReference>
<dbReference type="InterPro" id="IPR005135">
    <property type="entry name" value="Endo/exonuclease/phosphatase"/>
</dbReference>
<name>A0ABM3LG98_BICAN</name>
<feature type="domain" description="RNase H type-1" evidence="4">
    <location>
        <begin position="1572"/>
        <end position="1704"/>
    </location>
</feature>
<feature type="region of interest" description="Disordered" evidence="2">
    <location>
        <begin position="2062"/>
        <end position="2106"/>
    </location>
</feature>
<feature type="region of interest" description="Disordered" evidence="2">
    <location>
        <begin position="1"/>
        <end position="118"/>
    </location>
</feature>
<dbReference type="Gene3D" id="3.60.10.10">
    <property type="entry name" value="Endonuclease/exonuclease/phosphatase"/>
    <property type="match status" value="1"/>
</dbReference>
<feature type="compositionally biased region" description="Polar residues" evidence="2">
    <location>
        <begin position="1868"/>
        <end position="1885"/>
    </location>
</feature>